<keyword evidence="2" id="KW-1185">Reference proteome</keyword>
<evidence type="ECO:0000313" key="2">
    <source>
        <dbReference type="Proteomes" id="UP000053766"/>
    </source>
</evidence>
<proteinExistence type="predicted"/>
<dbReference type="AlphaFoldDB" id="A0A0D8Y2I3"/>
<name>A0A0D8Y2I3_DICVI</name>
<gene>
    <name evidence="1" type="ORF">DICVIV_02876</name>
</gene>
<protein>
    <submittedName>
        <fullName evidence="1">Uncharacterized protein</fullName>
    </submittedName>
</protein>
<evidence type="ECO:0000313" key="1">
    <source>
        <dbReference type="EMBL" id="KJH50915.1"/>
    </source>
</evidence>
<accession>A0A0D8Y2I3</accession>
<sequence>MASSHCHCRVINKNRLLNDDECQFDPNVHLKVVPTQTHPITYSRYKPIRLIDPIDGITEVSNAPNDKEDIESQDFLTPFHPILHAVSYAHYHAKMIDELIRNKDFVE</sequence>
<dbReference type="Proteomes" id="UP000053766">
    <property type="component" value="Unassembled WGS sequence"/>
</dbReference>
<dbReference type="OrthoDB" id="5847697at2759"/>
<reference evidence="2" key="2">
    <citation type="journal article" date="2016" name="Sci. Rep.">
        <title>Dictyocaulus viviparus genome, variome and transcriptome elucidate lungworm biology and support future intervention.</title>
        <authorList>
            <person name="McNulty S.N."/>
            <person name="Strube C."/>
            <person name="Rosa B.A."/>
            <person name="Martin J.C."/>
            <person name="Tyagi R."/>
            <person name="Choi Y.J."/>
            <person name="Wang Q."/>
            <person name="Hallsworth Pepin K."/>
            <person name="Zhang X."/>
            <person name="Ozersky P."/>
            <person name="Wilson R.K."/>
            <person name="Sternberg P.W."/>
            <person name="Gasser R.B."/>
            <person name="Mitreva M."/>
        </authorList>
    </citation>
    <scope>NUCLEOTIDE SEQUENCE [LARGE SCALE GENOMIC DNA]</scope>
    <source>
        <strain evidence="2">HannoverDv2000</strain>
    </source>
</reference>
<dbReference type="EMBL" id="KN716194">
    <property type="protein sequence ID" value="KJH50915.1"/>
    <property type="molecule type" value="Genomic_DNA"/>
</dbReference>
<organism evidence="1 2">
    <name type="scientific">Dictyocaulus viviparus</name>
    <name type="common">Bovine lungworm</name>
    <dbReference type="NCBI Taxonomy" id="29172"/>
    <lineage>
        <taxon>Eukaryota</taxon>
        <taxon>Metazoa</taxon>
        <taxon>Ecdysozoa</taxon>
        <taxon>Nematoda</taxon>
        <taxon>Chromadorea</taxon>
        <taxon>Rhabditida</taxon>
        <taxon>Rhabditina</taxon>
        <taxon>Rhabditomorpha</taxon>
        <taxon>Strongyloidea</taxon>
        <taxon>Metastrongylidae</taxon>
        <taxon>Dictyocaulus</taxon>
    </lineage>
</organism>
<reference evidence="1 2" key="1">
    <citation type="submission" date="2013-11" db="EMBL/GenBank/DDBJ databases">
        <title>Draft genome of the bovine lungworm Dictyocaulus viviparus.</title>
        <authorList>
            <person name="Mitreva M."/>
        </authorList>
    </citation>
    <scope>NUCLEOTIDE SEQUENCE [LARGE SCALE GENOMIC DNA]</scope>
    <source>
        <strain evidence="1 2">HannoverDv2000</strain>
    </source>
</reference>